<dbReference type="NCBIfam" id="TIGR02094">
    <property type="entry name" value="more_P_ylases"/>
    <property type="match status" value="1"/>
</dbReference>
<keyword evidence="4" id="KW-0663">Pyridoxal phosphate</keyword>
<dbReference type="InterPro" id="IPR024517">
    <property type="entry name" value="Glycogen_phosphorylase_DUF3417"/>
</dbReference>
<organism evidence="6">
    <name type="scientific">Caldilineaceae bacterium SB0664_bin_27</name>
    <dbReference type="NCBI Taxonomy" id="2605260"/>
    <lineage>
        <taxon>Bacteria</taxon>
        <taxon>Bacillati</taxon>
        <taxon>Chloroflexota</taxon>
        <taxon>Caldilineae</taxon>
        <taxon>Caldilineales</taxon>
        <taxon>Caldilineaceae</taxon>
    </lineage>
</organism>
<proteinExistence type="inferred from homology"/>
<dbReference type="GO" id="GO:0030170">
    <property type="term" value="F:pyridoxal phosphate binding"/>
    <property type="evidence" value="ECO:0007669"/>
    <property type="project" value="InterPro"/>
</dbReference>
<evidence type="ECO:0000256" key="3">
    <source>
        <dbReference type="ARBA" id="ARBA00022533"/>
    </source>
</evidence>
<accession>A0A6B0YV06</accession>
<dbReference type="EMBL" id="VXRG01000087">
    <property type="protein sequence ID" value="MXY93819.1"/>
    <property type="molecule type" value="Genomic_DNA"/>
</dbReference>
<dbReference type="PANTHER" id="PTHR42655:SF1">
    <property type="entry name" value="GLYCOGEN PHOSPHORYLASE"/>
    <property type="match status" value="1"/>
</dbReference>
<keyword evidence="6" id="KW-0808">Transferase</keyword>
<dbReference type="InterPro" id="IPR000811">
    <property type="entry name" value="Glyco_trans_35"/>
</dbReference>
<evidence type="ECO:0000256" key="2">
    <source>
        <dbReference type="ARBA" id="ARBA00006047"/>
    </source>
</evidence>
<dbReference type="Pfam" id="PF00343">
    <property type="entry name" value="Phosphorylase"/>
    <property type="match status" value="1"/>
</dbReference>
<dbReference type="GO" id="GO:0005975">
    <property type="term" value="P:carbohydrate metabolic process"/>
    <property type="evidence" value="ECO:0007669"/>
    <property type="project" value="InterPro"/>
</dbReference>
<dbReference type="PIRSF" id="PIRSF000460">
    <property type="entry name" value="Pprylas_GlgP"/>
    <property type="match status" value="1"/>
</dbReference>
<evidence type="ECO:0000256" key="1">
    <source>
        <dbReference type="ARBA" id="ARBA00001275"/>
    </source>
</evidence>
<keyword evidence="3" id="KW-0021">Allosteric enzyme</keyword>
<evidence type="ECO:0000256" key="4">
    <source>
        <dbReference type="PIRSR" id="PIRSR000460-1"/>
    </source>
</evidence>
<protein>
    <submittedName>
        <fullName evidence="6">Glycosyltransferase family 1 protein</fullName>
    </submittedName>
</protein>
<dbReference type="InterPro" id="IPR011834">
    <property type="entry name" value="Agluc_phsphrylas"/>
</dbReference>
<comment type="similarity">
    <text evidence="2">Belongs to the glycogen phosphorylase family.</text>
</comment>
<comment type="caution">
    <text evidence="6">The sequence shown here is derived from an EMBL/GenBank/DDBJ whole genome shotgun (WGS) entry which is preliminary data.</text>
</comment>
<reference evidence="6" key="1">
    <citation type="submission" date="2019-09" db="EMBL/GenBank/DDBJ databases">
        <title>Characterisation of the sponge microbiome using genome-centric metagenomics.</title>
        <authorList>
            <person name="Engelberts J.P."/>
            <person name="Robbins S.J."/>
            <person name="De Goeij J.M."/>
            <person name="Aranda M."/>
            <person name="Bell S.C."/>
            <person name="Webster N.S."/>
        </authorList>
    </citation>
    <scope>NUCLEOTIDE SEQUENCE</scope>
    <source>
        <strain evidence="6">SB0664_bin_27</strain>
    </source>
</reference>
<dbReference type="SUPFAM" id="SSF53756">
    <property type="entry name" value="UDP-Glycosyltransferase/glycogen phosphorylase"/>
    <property type="match status" value="1"/>
</dbReference>
<dbReference type="AlphaFoldDB" id="A0A6B0YV06"/>
<evidence type="ECO:0000259" key="5">
    <source>
        <dbReference type="Pfam" id="PF11897"/>
    </source>
</evidence>
<dbReference type="PANTHER" id="PTHR42655">
    <property type="entry name" value="GLYCOGEN PHOSPHORYLASE"/>
    <property type="match status" value="1"/>
</dbReference>
<sequence length="863" mass="98208">MKIVGNISVHPPLPQAIGRLQELAYNLWWTWNPDAQALYESIDKELWEHVSENPVRFLRTVSLARLQERSRDSGYLNHYHSVLQRFDAYMAEEAATWFKRNFPGRQNELIAYFSAEFGLHEALPIYSGGLGILSGDHCKEASDMGLPFVGVGFLYPQGYFTQQINAKGGQEAIYEKIDFSEVPATQAVDREGSPVVVHVDLPGRTVYAKVWKIQVGRVVLYLMDTDVEQNAQQDRELSARLYGGDSEMRISQEYVLGIAGVRTLRALGYEPTVWHMNEGHSAFLSLERIRELVQGGMEYDAAAEVVRAGNVFTTHTPVAAGHDAFPLELVDKFFWQYWGQMGIDRERFLALARHEHGWGAEFSMTVLAFRLSAYHNGVSALHGQVSRRMWGHLWPGTPEGQVPISHITNGVHTESWLAPEKRALYGRYFSPDWLEEVDCPDAWRKIELVPDEEIRSAHQECKEKLVGFLRSRLKSQQLRHGEGHWKLSRIDNVFDPEALTLGFARRFATYKRATLIFHDKERLRRLLNDPHRPVQIVFAGKAHPADDYGKALIERIYRLSQEKGFFGKIAIVENYDINVARHLVGGVDVWLNTPRRPLEASGTSGQKASINGAPNFSILDGWWREGYNVGNGWAIGEEREYKDEETQDEADALSLYSILEEEIVPEFYDHPAAWTERMRRAIKSCGPQFSMRRMLTEYTRSLYVPAMDSSRTYRVDFGESARRLSDWKQHVRNEWQTVFVAVAEHPPAQAKTGDPIEIEAQVWPGRLSASDIAVELVTFAAEDGDESMVLAAEQRQQVAMQSHTMQAVLSNDQEPGHDPHDNGIRYRGVFVPEETGKYSFGVRARPHHPDLIHPLELGLSSWA</sequence>
<feature type="modified residue" description="N6-(pyridoxal phosphate)lysine" evidence="4">
    <location>
        <position position="607"/>
    </location>
</feature>
<dbReference type="InterPro" id="IPR052182">
    <property type="entry name" value="Glycogen/Maltodextrin_Phosph"/>
</dbReference>
<evidence type="ECO:0000313" key="6">
    <source>
        <dbReference type="EMBL" id="MXY93819.1"/>
    </source>
</evidence>
<feature type="domain" description="DUF3417" evidence="5">
    <location>
        <begin position="13"/>
        <end position="123"/>
    </location>
</feature>
<gene>
    <name evidence="6" type="ORF">F4Y42_10270</name>
</gene>
<dbReference type="Gene3D" id="3.40.50.2000">
    <property type="entry name" value="Glycogen Phosphorylase B"/>
    <property type="match status" value="2"/>
</dbReference>
<comment type="catalytic activity">
    <reaction evidence="1">
        <text>[(1-&gt;4)-alpha-D-glucosyl](n) + phosphate = [(1-&gt;4)-alpha-D-glucosyl](n-1) + alpha-D-glucose 1-phosphate</text>
        <dbReference type="Rhea" id="RHEA:41732"/>
        <dbReference type="Rhea" id="RHEA-COMP:9584"/>
        <dbReference type="Rhea" id="RHEA-COMP:9586"/>
        <dbReference type="ChEBI" id="CHEBI:15444"/>
        <dbReference type="ChEBI" id="CHEBI:43474"/>
        <dbReference type="ChEBI" id="CHEBI:58601"/>
        <dbReference type="EC" id="2.4.1.1"/>
    </reaction>
</comment>
<name>A0A6B0YV06_9CHLR</name>
<dbReference type="GO" id="GO:0008184">
    <property type="term" value="F:glycogen phosphorylase activity"/>
    <property type="evidence" value="ECO:0007669"/>
    <property type="project" value="InterPro"/>
</dbReference>
<dbReference type="Pfam" id="PF11897">
    <property type="entry name" value="DUF3417"/>
    <property type="match status" value="1"/>
</dbReference>